<accession>A0A7J8DXX5</accession>
<feature type="compositionally biased region" description="Polar residues" evidence="1">
    <location>
        <begin position="11"/>
        <end position="21"/>
    </location>
</feature>
<dbReference type="EMBL" id="JACASE010000011">
    <property type="protein sequence ID" value="KAF6427925.1"/>
    <property type="molecule type" value="Genomic_DNA"/>
</dbReference>
<proteinExistence type="predicted"/>
<feature type="region of interest" description="Disordered" evidence="1">
    <location>
        <begin position="69"/>
        <end position="94"/>
    </location>
</feature>
<gene>
    <name evidence="2" type="ORF">HJG63_008393</name>
</gene>
<keyword evidence="3" id="KW-1185">Reference proteome</keyword>
<reference evidence="2 3" key="1">
    <citation type="journal article" date="2020" name="Nature">
        <title>Six reference-quality genomes reveal evolution of bat adaptations.</title>
        <authorList>
            <person name="Jebb D."/>
            <person name="Huang Z."/>
            <person name="Pippel M."/>
            <person name="Hughes G.M."/>
            <person name="Lavrichenko K."/>
            <person name="Devanna P."/>
            <person name="Winkler S."/>
            <person name="Jermiin L.S."/>
            <person name="Skirmuntt E.C."/>
            <person name="Katzourakis A."/>
            <person name="Burkitt-Gray L."/>
            <person name="Ray D.A."/>
            <person name="Sullivan K.A.M."/>
            <person name="Roscito J.G."/>
            <person name="Kirilenko B.M."/>
            <person name="Davalos L.M."/>
            <person name="Corthals A.P."/>
            <person name="Power M.L."/>
            <person name="Jones G."/>
            <person name="Ransome R.D."/>
            <person name="Dechmann D.K.N."/>
            <person name="Locatelli A.G."/>
            <person name="Puechmaille S.J."/>
            <person name="Fedrigo O."/>
            <person name="Jarvis E.D."/>
            <person name="Hiller M."/>
            <person name="Vernes S.C."/>
            <person name="Myers E.W."/>
            <person name="Teeling E.C."/>
        </authorList>
    </citation>
    <scope>NUCLEOTIDE SEQUENCE [LARGE SCALE GENOMIC DNA]</scope>
    <source>
        <strain evidence="2">MRouAeg1</strain>
        <tissue evidence="2">Muscle</tissue>
    </source>
</reference>
<dbReference type="Proteomes" id="UP000593571">
    <property type="component" value="Unassembled WGS sequence"/>
</dbReference>
<comment type="caution">
    <text evidence="2">The sequence shown here is derived from an EMBL/GenBank/DDBJ whole genome shotgun (WGS) entry which is preliminary data.</text>
</comment>
<name>A0A7J8DXX5_ROUAE</name>
<feature type="region of interest" description="Disordered" evidence="1">
    <location>
        <begin position="1"/>
        <end position="43"/>
    </location>
</feature>
<evidence type="ECO:0000313" key="3">
    <source>
        <dbReference type="Proteomes" id="UP000593571"/>
    </source>
</evidence>
<dbReference type="AlphaFoldDB" id="A0A7J8DXX5"/>
<feature type="region of interest" description="Disordered" evidence="1">
    <location>
        <begin position="142"/>
        <end position="175"/>
    </location>
</feature>
<evidence type="ECO:0000313" key="2">
    <source>
        <dbReference type="EMBL" id="KAF6427925.1"/>
    </source>
</evidence>
<feature type="compositionally biased region" description="Polar residues" evidence="1">
    <location>
        <begin position="34"/>
        <end position="43"/>
    </location>
</feature>
<sequence>MRIPGQRHSSHCSTAPASSQRLLPDPQRPPKLPSSGQPPSTRASALLDSLTTRSFPSAVAVGAAQGLHTHRLHPRPPTPLPPSLAQSTHRRSHLGARLPSYPEFTRFEAERQQPLAAQRLGLRVSGPLWGAMIYYTAVPASGASTAGLPGPRPRPPMPQTQTPGPRFLLSLNQAR</sequence>
<organism evidence="2 3">
    <name type="scientific">Rousettus aegyptiacus</name>
    <name type="common">Egyptian fruit bat</name>
    <name type="synonym">Pteropus aegyptiacus</name>
    <dbReference type="NCBI Taxonomy" id="9407"/>
    <lineage>
        <taxon>Eukaryota</taxon>
        <taxon>Metazoa</taxon>
        <taxon>Chordata</taxon>
        <taxon>Craniata</taxon>
        <taxon>Vertebrata</taxon>
        <taxon>Euteleostomi</taxon>
        <taxon>Mammalia</taxon>
        <taxon>Eutheria</taxon>
        <taxon>Laurasiatheria</taxon>
        <taxon>Chiroptera</taxon>
        <taxon>Yinpterochiroptera</taxon>
        <taxon>Pteropodoidea</taxon>
        <taxon>Pteropodidae</taxon>
        <taxon>Rousettinae</taxon>
        <taxon>Rousettus</taxon>
    </lineage>
</organism>
<protein>
    <submittedName>
        <fullName evidence="2">Uncharacterized protein</fullName>
    </submittedName>
</protein>
<evidence type="ECO:0000256" key="1">
    <source>
        <dbReference type="SAM" id="MobiDB-lite"/>
    </source>
</evidence>